<dbReference type="Gene3D" id="3.90.226.10">
    <property type="entry name" value="2-enoyl-CoA Hydratase, Chain A, domain 1"/>
    <property type="match status" value="1"/>
</dbReference>
<evidence type="ECO:0000256" key="4">
    <source>
        <dbReference type="ARBA" id="ARBA00023709"/>
    </source>
</evidence>
<comment type="catalytic activity">
    <reaction evidence="5">
        <text>a 4-saturated-(3S)-3-hydroxyacyl-CoA = a (3E)-enoyl-CoA + H2O</text>
        <dbReference type="Rhea" id="RHEA:20724"/>
        <dbReference type="ChEBI" id="CHEBI:15377"/>
        <dbReference type="ChEBI" id="CHEBI:58521"/>
        <dbReference type="ChEBI" id="CHEBI:137480"/>
        <dbReference type="EC" id="4.2.1.17"/>
    </reaction>
</comment>
<reference evidence="8 9" key="1">
    <citation type="submission" date="2019-10" db="EMBL/GenBank/DDBJ databases">
        <title>Nocardia macrotermitis sp. nov. and Nocardia aurantia sp. nov., isolated from the gut of fungus growing-termite Macrotermes natalensis.</title>
        <authorList>
            <person name="Benndorf R."/>
            <person name="Schwitalla J."/>
            <person name="Martin K."/>
            <person name="De Beer W."/>
            <person name="Kaster A.-K."/>
            <person name="Vollmers J."/>
            <person name="Poulsen M."/>
            <person name="Beemelmanns C."/>
        </authorList>
    </citation>
    <scope>NUCLEOTIDE SEQUENCE [LARGE SCALE GENOMIC DNA]</scope>
    <source>
        <strain evidence="8 9">RB56</strain>
    </source>
</reference>
<evidence type="ECO:0000256" key="3">
    <source>
        <dbReference type="ARBA" id="ARBA00022832"/>
    </source>
</evidence>
<evidence type="ECO:0000256" key="7">
    <source>
        <dbReference type="SAM" id="MobiDB-lite"/>
    </source>
</evidence>
<keyword evidence="8" id="KW-0456">Lyase</keyword>
<feature type="region of interest" description="Disordered" evidence="7">
    <location>
        <begin position="1"/>
        <end position="25"/>
    </location>
</feature>
<keyword evidence="3" id="KW-0276">Fatty acid metabolism</keyword>
<evidence type="ECO:0000256" key="6">
    <source>
        <dbReference type="RuleBase" id="RU003707"/>
    </source>
</evidence>
<keyword evidence="9" id="KW-1185">Reference proteome</keyword>
<dbReference type="PROSITE" id="PS00166">
    <property type="entry name" value="ENOYL_COA_HYDRATASE"/>
    <property type="match status" value="1"/>
</dbReference>
<dbReference type="InterPro" id="IPR029045">
    <property type="entry name" value="ClpP/crotonase-like_dom_sf"/>
</dbReference>
<accession>A0A7K0DVC9</accession>
<dbReference type="PANTHER" id="PTHR43802:SF1">
    <property type="entry name" value="IP11341P-RELATED"/>
    <property type="match status" value="1"/>
</dbReference>
<dbReference type="InterPro" id="IPR001753">
    <property type="entry name" value="Enoyl-CoA_hydra/iso"/>
</dbReference>
<dbReference type="Gene3D" id="1.10.287.2460">
    <property type="match status" value="1"/>
</dbReference>
<dbReference type="NCBIfam" id="NF006108">
    <property type="entry name" value="PRK08259.1"/>
    <property type="match status" value="1"/>
</dbReference>
<dbReference type="Pfam" id="PF00378">
    <property type="entry name" value="ECH_1"/>
    <property type="match status" value="1"/>
</dbReference>
<dbReference type="SUPFAM" id="SSF52096">
    <property type="entry name" value="ClpP/crotonase"/>
    <property type="match status" value="1"/>
</dbReference>
<comment type="caution">
    <text evidence="8">The sequence shown here is derived from an EMBL/GenBank/DDBJ whole genome shotgun (WGS) entry which is preliminary data.</text>
</comment>
<dbReference type="AlphaFoldDB" id="A0A7K0DVC9"/>
<dbReference type="EC" id="4.2.1.149" evidence="8"/>
<dbReference type="GO" id="GO:0004300">
    <property type="term" value="F:enoyl-CoA hydratase activity"/>
    <property type="evidence" value="ECO:0007669"/>
    <property type="project" value="UniProtKB-EC"/>
</dbReference>
<comment type="function">
    <text evidence="1">Could possibly oxidize fatty acids using specific components.</text>
</comment>
<proteinExistence type="inferred from homology"/>
<dbReference type="CDD" id="cd06558">
    <property type="entry name" value="crotonase-like"/>
    <property type="match status" value="1"/>
</dbReference>
<sequence length="278" mass="28584">MARPSSAGTGPAAARPGSADAETPSVRIERNGPVFTVVLDRPQARNAVDGPTARALADAFREFDADPDAAVAVLWGAGGTFCAGADLKAIGTEQSNRVAEDGDGPMGPTRMRLSKPVIAAVSGYAVAGGLELALWCDLRVAEQDSTFGVFCRRWGVPLIDGGTVRLPRIVGEGRAMDMILTGRAVGATEALQMGLVNRVVPDGESRSAAEDLAADLATLPQTCMRSDRLSALEAVGKDEPAAIRNELRHGISALADAEGALAGARRFAAGAGRGGRPA</sequence>
<evidence type="ECO:0000256" key="1">
    <source>
        <dbReference type="ARBA" id="ARBA00002994"/>
    </source>
</evidence>
<evidence type="ECO:0000256" key="2">
    <source>
        <dbReference type="ARBA" id="ARBA00005254"/>
    </source>
</evidence>
<evidence type="ECO:0000313" key="9">
    <source>
        <dbReference type="Proteomes" id="UP000431401"/>
    </source>
</evidence>
<comment type="similarity">
    <text evidence="2 6">Belongs to the enoyl-CoA hydratase/isomerase family.</text>
</comment>
<dbReference type="EMBL" id="WEGI01000012">
    <property type="protein sequence ID" value="MQY29731.1"/>
    <property type="molecule type" value="Genomic_DNA"/>
</dbReference>
<organism evidence="8 9">
    <name type="scientific">Nocardia aurantia</name>
    <dbReference type="NCBI Taxonomy" id="2585199"/>
    <lineage>
        <taxon>Bacteria</taxon>
        <taxon>Bacillati</taxon>
        <taxon>Actinomycetota</taxon>
        <taxon>Actinomycetes</taxon>
        <taxon>Mycobacteriales</taxon>
        <taxon>Nocardiaceae</taxon>
        <taxon>Nocardia</taxon>
    </lineage>
</organism>
<dbReference type="PANTHER" id="PTHR43802">
    <property type="entry name" value="ENOYL-COA HYDRATASE"/>
    <property type="match status" value="1"/>
</dbReference>
<gene>
    <name evidence="8" type="primary">caiD_6</name>
    <name evidence="8" type="ORF">NRB56_53240</name>
</gene>
<dbReference type="GO" id="GO:0006631">
    <property type="term" value="P:fatty acid metabolic process"/>
    <property type="evidence" value="ECO:0007669"/>
    <property type="project" value="UniProtKB-KW"/>
</dbReference>
<protein>
    <submittedName>
        <fullName evidence="8">Carnitinyl-CoA dehydratase</fullName>
        <ecNumber evidence="8">4.2.1.149</ecNumber>
    </submittedName>
</protein>
<evidence type="ECO:0000313" key="8">
    <source>
        <dbReference type="EMBL" id="MQY29731.1"/>
    </source>
</evidence>
<evidence type="ECO:0000256" key="5">
    <source>
        <dbReference type="ARBA" id="ARBA00023717"/>
    </source>
</evidence>
<keyword evidence="3" id="KW-0443">Lipid metabolism</keyword>
<name>A0A7K0DVC9_9NOCA</name>
<comment type="catalytic activity">
    <reaction evidence="4">
        <text>a (3S)-3-hydroxyacyl-CoA = a (2E)-enoyl-CoA + H2O</text>
        <dbReference type="Rhea" id="RHEA:16105"/>
        <dbReference type="ChEBI" id="CHEBI:15377"/>
        <dbReference type="ChEBI" id="CHEBI:57318"/>
        <dbReference type="ChEBI" id="CHEBI:58856"/>
        <dbReference type="EC" id="4.2.1.17"/>
    </reaction>
</comment>
<dbReference type="Proteomes" id="UP000431401">
    <property type="component" value="Unassembled WGS sequence"/>
</dbReference>
<dbReference type="InterPro" id="IPR018376">
    <property type="entry name" value="Enoyl-CoA_hyd/isom_CS"/>
</dbReference>